<organism evidence="1 2">
    <name type="scientific">Paraburkholderia acidicola</name>
    <dbReference type="NCBI Taxonomy" id="1912599"/>
    <lineage>
        <taxon>Bacteria</taxon>
        <taxon>Pseudomonadati</taxon>
        <taxon>Pseudomonadota</taxon>
        <taxon>Betaproteobacteria</taxon>
        <taxon>Burkholderiales</taxon>
        <taxon>Burkholderiaceae</taxon>
        <taxon>Paraburkholderia</taxon>
    </lineage>
</organism>
<dbReference type="SUPFAM" id="SSF159275">
    <property type="entry name" value="PA1994-like"/>
    <property type="match status" value="1"/>
</dbReference>
<accession>A0A2A4EMG7</accession>
<name>A0A2A4EMG7_9BURK</name>
<sequence length="185" mass="20813">MRTVCWASEEDDDGIEHLTFDARPEGFFIESTVIGQREGKAYGLYYTVQCDPQWRVTYAFLKVAGGGELELHGDGAGHWRNGHGLTLTALDGCIDIDITVTPFTNTLPIRRLQLAAGERRTIAVAYIAAPELQVTRVDQAYTCIDRDREYRYEGLLSGFTTHLKVDDDGLVVDYPMMVRRLPPVR</sequence>
<comment type="caution">
    <text evidence="1">The sequence shown here is derived from an EMBL/GenBank/DDBJ whole genome shotgun (WGS) entry which is preliminary data.</text>
</comment>
<protein>
    <submittedName>
        <fullName evidence="1">Transcriptional regulator</fullName>
    </submittedName>
</protein>
<evidence type="ECO:0000313" key="1">
    <source>
        <dbReference type="EMBL" id="PCE21837.1"/>
    </source>
</evidence>
<dbReference type="EMBL" id="MTZV01000006">
    <property type="protein sequence ID" value="PCE21837.1"/>
    <property type="molecule type" value="Genomic_DNA"/>
</dbReference>
<dbReference type="AlphaFoldDB" id="A0A2A4EMG7"/>
<dbReference type="InterPro" id="IPR009467">
    <property type="entry name" value="Glycolipid-bd_prot_put"/>
</dbReference>
<dbReference type="Pfam" id="PF06475">
    <property type="entry name" value="Glycolipid_bind"/>
    <property type="match status" value="1"/>
</dbReference>
<dbReference type="Proteomes" id="UP000218022">
    <property type="component" value="Unassembled WGS sequence"/>
</dbReference>
<gene>
    <name evidence="1" type="ORF">BWP39_19390</name>
</gene>
<dbReference type="OrthoDB" id="9814791at2"/>
<proteinExistence type="predicted"/>
<reference evidence="1 2" key="1">
    <citation type="submission" date="2017-01" db="EMBL/GenBank/DDBJ databases">
        <title>Whole-Genome Shotgun Sequencing of Two beta-Proteobacterial Species in Search of the Bulgecin Biosynthetic Cluster.</title>
        <authorList>
            <person name="Horsman M.E."/>
            <person name="Marous D.R."/>
            <person name="Li R."/>
            <person name="Oliver R.A."/>
            <person name="Byun B."/>
            <person name="Emrich S.J."/>
            <person name="Boggess B."/>
            <person name="Townsend C.A."/>
            <person name="Mobashery S."/>
        </authorList>
    </citation>
    <scope>NUCLEOTIDE SEQUENCE [LARGE SCALE GENOMIC DNA]</scope>
    <source>
        <strain evidence="1 2">ATCC 31363</strain>
    </source>
</reference>
<dbReference type="RefSeq" id="WP_096723121.1">
    <property type="nucleotide sequence ID" value="NZ_MTZV01000006.1"/>
</dbReference>
<evidence type="ECO:0000313" key="2">
    <source>
        <dbReference type="Proteomes" id="UP000218022"/>
    </source>
</evidence>